<feature type="non-terminal residue" evidence="2">
    <location>
        <position position="70"/>
    </location>
</feature>
<sequence>QRLRRPPFKPNPASSVLNSKSSFGPSKNEAQKEIIYMNQPTGIRKMSYKAANVNQGNFNLRKKQPAPSIV</sequence>
<name>A0A8J2JDT9_9HEXA</name>
<evidence type="ECO:0000256" key="1">
    <source>
        <dbReference type="SAM" id="MobiDB-lite"/>
    </source>
</evidence>
<protein>
    <submittedName>
        <fullName evidence="2">Uncharacterized protein</fullName>
    </submittedName>
</protein>
<feature type="compositionally biased region" description="Polar residues" evidence="1">
    <location>
        <begin position="12"/>
        <end position="25"/>
    </location>
</feature>
<accession>A0A8J2JDT9</accession>
<gene>
    <name evidence="2" type="ORF">AFUS01_LOCUS1799</name>
</gene>
<organism evidence="2 3">
    <name type="scientific">Allacma fusca</name>
    <dbReference type="NCBI Taxonomy" id="39272"/>
    <lineage>
        <taxon>Eukaryota</taxon>
        <taxon>Metazoa</taxon>
        <taxon>Ecdysozoa</taxon>
        <taxon>Arthropoda</taxon>
        <taxon>Hexapoda</taxon>
        <taxon>Collembola</taxon>
        <taxon>Symphypleona</taxon>
        <taxon>Sminthuridae</taxon>
        <taxon>Allacma</taxon>
    </lineage>
</organism>
<dbReference type="AlphaFoldDB" id="A0A8J2JDT9"/>
<feature type="region of interest" description="Disordered" evidence="1">
    <location>
        <begin position="1"/>
        <end position="29"/>
    </location>
</feature>
<dbReference type="EMBL" id="CAJVCH010010122">
    <property type="protein sequence ID" value="CAG7667451.1"/>
    <property type="molecule type" value="Genomic_DNA"/>
</dbReference>
<dbReference type="Proteomes" id="UP000708208">
    <property type="component" value="Unassembled WGS sequence"/>
</dbReference>
<comment type="caution">
    <text evidence="2">The sequence shown here is derived from an EMBL/GenBank/DDBJ whole genome shotgun (WGS) entry which is preliminary data.</text>
</comment>
<reference evidence="2" key="1">
    <citation type="submission" date="2021-06" db="EMBL/GenBank/DDBJ databases">
        <authorList>
            <person name="Hodson N. C."/>
            <person name="Mongue J. A."/>
            <person name="Jaron S. K."/>
        </authorList>
    </citation>
    <scope>NUCLEOTIDE SEQUENCE</scope>
</reference>
<keyword evidence="3" id="KW-1185">Reference proteome</keyword>
<proteinExistence type="predicted"/>
<evidence type="ECO:0000313" key="3">
    <source>
        <dbReference type="Proteomes" id="UP000708208"/>
    </source>
</evidence>
<evidence type="ECO:0000313" key="2">
    <source>
        <dbReference type="EMBL" id="CAG7667451.1"/>
    </source>
</evidence>